<accession>A0A9P6LIK6</accession>
<reference evidence="2" key="1">
    <citation type="submission" date="2020-03" db="EMBL/GenBank/DDBJ databases">
        <authorList>
            <person name="He L."/>
        </authorList>
    </citation>
    <scope>NUCLEOTIDE SEQUENCE</scope>
    <source>
        <strain evidence="2">CkLH20</strain>
    </source>
</reference>
<dbReference type="Proteomes" id="UP000781932">
    <property type="component" value="Unassembled WGS sequence"/>
</dbReference>
<feature type="compositionally biased region" description="Polar residues" evidence="1">
    <location>
        <begin position="45"/>
        <end position="64"/>
    </location>
</feature>
<proteinExistence type="predicted"/>
<dbReference type="GeneID" id="62164063"/>
<dbReference type="OrthoDB" id="3433125at2759"/>
<dbReference type="EMBL" id="JAATWM020000027">
    <property type="protein sequence ID" value="KAF9874291.1"/>
    <property type="molecule type" value="Genomic_DNA"/>
</dbReference>
<reference evidence="2" key="2">
    <citation type="submission" date="2020-11" db="EMBL/GenBank/DDBJ databases">
        <title>Whole genome sequencing of Colletotrichum sp.</title>
        <authorList>
            <person name="Li H."/>
        </authorList>
    </citation>
    <scope>NUCLEOTIDE SEQUENCE</scope>
    <source>
        <strain evidence="2">CkLH20</strain>
    </source>
</reference>
<dbReference type="PANTHER" id="PTHR38887">
    <property type="entry name" value="CHROMOSOME 21, WHOLE GENOME SHOTGUN SEQUENCE"/>
    <property type="match status" value="1"/>
</dbReference>
<protein>
    <submittedName>
        <fullName evidence="2">Uncharacterized protein</fullName>
    </submittedName>
</protein>
<organism evidence="2 3">
    <name type="scientific">Colletotrichum karsti</name>
    <dbReference type="NCBI Taxonomy" id="1095194"/>
    <lineage>
        <taxon>Eukaryota</taxon>
        <taxon>Fungi</taxon>
        <taxon>Dikarya</taxon>
        <taxon>Ascomycota</taxon>
        <taxon>Pezizomycotina</taxon>
        <taxon>Sordariomycetes</taxon>
        <taxon>Hypocreomycetidae</taxon>
        <taxon>Glomerellales</taxon>
        <taxon>Glomerellaceae</taxon>
        <taxon>Colletotrichum</taxon>
        <taxon>Colletotrichum boninense species complex</taxon>
    </lineage>
</organism>
<evidence type="ECO:0000313" key="3">
    <source>
        <dbReference type="Proteomes" id="UP000781932"/>
    </source>
</evidence>
<feature type="region of interest" description="Disordered" evidence="1">
    <location>
        <begin position="343"/>
        <end position="366"/>
    </location>
</feature>
<dbReference type="PANTHER" id="PTHR38887:SF1">
    <property type="entry name" value="RAS MODIFICATION PROTEIN ERF4"/>
    <property type="match status" value="1"/>
</dbReference>
<feature type="compositionally biased region" description="Acidic residues" evidence="1">
    <location>
        <begin position="66"/>
        <end position="76"/>
    </location>
</feature>
<gene>
    <name evidence="2" type="ORF">CkaCkLH20_08274</name>
</gene>
<name>A0A9P6LIK6_9PEZI</name>
<evidence type="ECO:0000256" key="1">
    <source>
        <dbReference type="SAM" id="MobiDB-lite"/>
    </source>
</evidence>
<dbReference type="AlphaFoldDB" id="A0A9P6LIK6"/>
<evidence type="ECO:0000313" key="2">
    <source>
        <dbReference type="EMBL" id="KAF9874291.1"/>
    </source>
</evidence>
<keyword evidence="3" id="KW-1185">Reference proteome</keyword>
<dbReference type="RefSeq" id="XP_038743752.1">
    <property type="nucleotide sequence ID" value="XM_038890989.1"/>
</dbReference>
<feature type="compositionally biased region" description="Basic and acidic residues" evidence="1">
    <location>
        <begin position="16"/>
        <end position="38"/>
    </location>
</feature>
<comment type="caution">
    <text evidence="2">The sequence shown here is derived from an EMBL/GenBank/DDBJ whole genome shotgun (WGS) entry which is preliminary data.</text>
</comment>
<feature type="region of interest" description="Disordered" evidence="1">
    <location>
        <begin position="1"/>
        <end position="76"/>
    </location>
</feature>
<dbReference type="InterPro" id="IPR053221">
    <property type="entry name" value="Burnettramic_acid_biosynth"/>
</dbReference>
<sequence>MPRGPISKLIGGAVDFTKEYRADQKEQKERKEAREKATAEASAQQQNSQLGVPQHNSTTESGLSASEDDSSDSEDWAVELDEAQQRQRNLNEAQRGDENIDADEILRRFLEQHPPPPYEAVDHQHGPLPMPVILPQRRPESHHRGFVRAYAPVLEDCGIDQATWLEFLDGFEKSIKANPWFNVLNAGVMVAHVAETAVSGFSPISMLVTMAVHTGLEASRRTYIHARQNGYLDKMNEKFFKPRGLFCLVVKYKPSGKEIVEDVDLDSNIAKAVEGRDGQSKWKNAFSSASTTTKNEVEIPEPAPLVFPDLDALDDGKKQNAAKEFGQFVTKYFDRRAASKFEAENPNSKIPQPPHKEQSNVSANSSGGLLSMATGGKVVGPVGRIQQRRNDRREMMGIERRVGRDARKKRKKNRPLKKMMKQDALYLMVVNLPSQEEMDAVAASLEVQ</sequence>